<dbReference type="PANTHER" id="PTHR38011">
    <property type="entry name" value="DIHYDROFOLATE REDUCTASE FAMILY PROTEIN (AFU_ORTHOLOGUE AFUA_8G06820)"/>
    <property type="match status" value="1"/>
</dbReference>
<dbReference type="InterPro" id="IPR050765">
    <property type="entry name" value="Riboflavin_Biosynth_HTPR"/>
</dbReference>
<dbReference type="EMBL" id="BNCD01000015">
    <property type="protein sequence ID" value="GHH84429.1"/>
    <property type="molecule type" value="Genomic_DNA"/>
</dbReference>
<dbReference type="GO" id="GO:0009231">
    <property type="term" value="P:riboflavin biosynthetic process"/>
    <property type="evidence" value="ECO:0007669"/>
    <property type="project" value="InterPro"/>
</dbReference>
<evidence type="ECO:0000313" key="2">
    <source>
        <dbReference type="EMBL" id="GHH84429.1"/>
    </source>
</evidence>
<sequence length="213" mass="22754">MDHLFADVSMSLDGFITGPDAGAEHPLGVGGERLHQWVYGLASWRRRHGLPGGAVGPESDALEESFERAGAFLMGYGMYLSGSAAWGPRPPFRKPVFVLTHTPREPDVRAGGTTFLFVADGLENALARARDAAGMQDVSLTGGADVIQQAIRAGLLDELRLHIVPVLLGSGTRLFEHIGAEHVDWEAGRVSGASGTVHLTLRPPVHRRGGHRA</sequence>
<evidence type="ECO:0000259" key="1">
    <source>
        <dbReference type="Pfam" id="PF01872"/>
    </source>
</evidence>
<comment type="caution">
    <text evidence="2">The sequence shown here is derived from an EMBL/GenBank/DDBJ whole genome shotgun (WGS) entry which is preliminary data.</text>
</comment>
<reference evidence="2" key="2">
    <citation type="submission" date="2020-09" db="EMBL/GenBank/DDBJ databases">
        <authorList>
            <person name="Sun Q."/>
            <person name="Ohkuma M."/>
        </authorList>
    </citation>
    <scope>NUCLEOTIDE SEQUENCE</scope>
    <source>
        <strain evidence="2">JCM 5069</strain>
    </source>
</reference>
<name>A0A919L5P6_9ACTN</name>
<dbReference type="InterPro" id="IPR002734">
    <property type="entry name" value="RibDG_C"/>
</dbReference>
<dbReference type="SUPFAM" id="SSF53597">
    <property type="entry name" value="Dihydrofolate reductase-like"/>
    <property type="match status" value="1"/>
</dbReference>
<gene>
    <name evidence="2" type="ORF">GCM10018793_48780</name>
</gene>
<accession>A0A919L5P6</accession>
<protein>
    <submittedName>
        <fullName evidence="2">Deaminase reductase</fullName>
    </submittedName>
</protein>
<organism evidence="2 3">
    <name type="scientific">Streptomyces sulfonofaciens</name>
    <dbReference type="NCBI Taxonomy" id="68272"/>
    <lineage>
        <taxon>Bacteria</taxon>
        <taxon>Bacillati</taxon>
        <taxon>Actinomycetota</taxon>
        <taxon>Actinomycetes</taxon>
        <taxon>Kitasatosporales</taxon>
        <taxon>Streptomycetaceae</taxon>
        <taxon>Streptomyces</taxon>
    </lineage>
</organism>
<dbReference type="Proteomes" id="UP000603708">
    <property type="component" value="Unassembled WGS sequence"/>
</dbReference>
<evidence type="ECO:0000313" key="3">
    <source>
        <dbReference type="Proteomes" id="UP000603708"/>
    </source>
</evidence>
<reference evidence="2" key="1">
    <citation type="journal article" date="2014" name="Int. J. Syst. Evol. Microbiol.">
        <title>Complete genome sequence of Corynebacterium casei LMG S-19264T (=DSM 44701T), isolated from a smear-ripened cheese.</title>
        <authorList>
            <consortium name="US DOE Joint Genome Institute (JGI-PGF)"/>
            <person name="Walter F."/>
            <person name="Albersmeier A."/>
            <person name="Kalinowski J."/>
            <person name="Ruckert C."/>
        </authorList>
    </citation>
    <scope>NUCLEOTIDE SEQUENCE</scope>
    <source>
        <strain evidence="2">JCM 5069</strain>
    </source>
</reference>
<feature type="domain" description="Bacterial bifunctional deaminase-reductase C-terminal" evidence="1">
    <location>
        <begin position="3"/>
        <end position="186"/>
    </location>
</feature>
<dbReference type="Pfam" id="PF01872">
    <property type="entry name" value="RibD_C"/>
    <property type="match status" value="1"/>
</dbReference>
<dbReference type="InterPro" id="IPR024072">
    <property type="entry name" value="DHFR-like_dom_sf"/>
</dbReference>
<keyword evidence="3" id="KW-1185">Reference proteome</keyword>
<dbReference type="Gene3D" id="3.40.430.10">
    <property type="entry name" value="Dihydrofolate Reductase, subunit A"/>
    <property type="match status" value="1"/>
</dbReference>
<dbReference type="AlphaFoldDB" id="A0A919L5P6"/>
<proteinExistence type="predicted"/>
<dbReference type="GO" id="GO:0008703">
    <property type="term" value="F:5-amino-6-(5-phosphoribosylamino)uracil reductase activity"/>
    <property type="evidence" value="ECO:0007669"/>
    <property type="project" value="InterPro"/>
</dbReference>
<dbReference type="RefSeq" id="WP_189935560.1">
    <property type="nucleotide sequence ID" value="NZ_BNCD01000015.1"/>
</dbReference>
<dbReference type="PANTHER" id="PTHR38011:SF12">
    <property type="entry name" value="BIFUNCTIONAL DEAMINASE-REDUCTASE DOMAIN PROTEIN"/>
    <property type="match status" value="1"/>
</dbReference>